<dbReference type="Proteomes" id="UP001139365">
    <property type="component" value="Unassembled WGS sequence"/>
</dbReference>
<dbReference type="Pfam" id="PF02464">
    <property type="entry name" value="CinA"/>
    <property type="match status" value="1"/>
</dbReference>
<gene>
    <name evidence="2" type="ORF">MR241_04520</name>
</gene>
<evidence type="ECO:0000259" key="1">
    <source>
        <dbReference type="Pfam" id="PF02464"/>
    </source>
</evidence>
<comment type="caution">
    <text evidence="2">The sequence shown here is derived from an EMBL/GenBank/DDBJ whole genome shotgun (WGS) entry which is preliminary data.</text>
</comment>
<accession>A0AAE3FHF3</accession>
<dbReference type="EMBL" id="JALEMU010000069">
    <property type="protein sequence ID" value="MCI5755539.1"/>
    <property type="molecule type" value="Genomic_DNA"/>
</dbReference>
<dbReference type="SUPFAM" id="SSF142433">
    <property type="entry name" value="CinA-like"/>
    <property type="match status" value="1"/>
</dbReference>
<organism evidence="2 3">
    <name type="scientific">Candidatus Colimorpha enterica</name>
    <dbReference type="NCBI Taxonomy" id="3083063"/>
    <lineage>
        <taxon>Bacteria</taxon>
        <taxon>Pseudomonadati</taxon>
        <taxon>Bacteroidota</taxon>
        <taxon>Bacteroidia</taxon>
        <taxon>Bacteroidales</taxon>
        <taxon>Candidatus Colimorpha</taxon>
    </lineage>
</organism>
<reference evidence="2 3" key="1">
    <citation type="submission" date="2022-03" db="EMBL/GenBank/DDBJ databases">
        <title>Metagenome-assembled genomes from swine fecal metagenomes.</title>
        <authorList>
            <person name="Holman D.B."/>
            <person name="Kommadath A."/>
        </authorList>
    </citation>
    <scope>NUCLEOTIDE SEQUENCE [LARGE SCALE GENOMIC DNA]</scope>
    <source>
        <strain evidence="2">SUG147</strain>
    </source>
</reference>
<protein>
    <submittedName>
        <fullName evidence="2">CinA family protein</fullName>
    </submittedName>
</protein>
<dbReference type="AlphaFoldDB" id="A0AAE3FHF3"/>
<sequence>MTPEEKTVSYLTEKGLTLFTAESCTGGLVCKRITDVPGASRVLKGGVVSYTNGIKTDLLGVLPETIARHTEVSEQCAAEMAQGARKVSGADIGVSATGYASGGAGVPEGMTGVVFIGYSDRNGTKVKKLRLNGSRSEVREAAADEIFRMITGCSSERNENEQ</sequence>
<evidence type="ECO:0000313" key="3">
    <source>
        <dbReference type="Proteomes" id="UP001139365"/>
    </source>
</evidence>
<dbReference type="Gene3D" id="3.90.950.20">
    <property type="entry name" value="CinA-like"/>
    <property type="match status" value="1"/>
</dbReference>
<name>A0AAE3FHF3_9BACT</name>
<dbReference type="InterPro" id="IPR036653">
    <property type="entry name" value="CinA-like_C"/>
</dbReference>
<dbReference type="NCBIfam" id="TIGR00199">
    <property type="entry name" value="PncC_domain"/>
    <property type="match status" value="1"/>
</dbReference>
<dbReference type="InterPro" id="IPR008136">
    <property type="entry name" value="CinA_C"/>
</dbReference>
<evidence type="ECO:0000313" key="2">
    <source>
        <dbReference type="EMBL" id="MCI5755539.1"/>
    </source>
</evidence>
<proteinExistence type="predicted"/>
<feature type="domain" description="CinA C-terminal" evidence="1">
    <location>
        <begin position="4"/>
        <end position="151"/>
    </location>
</feature>